<dbReference type="Proteomes" id="UP001054945">
    <property type="component" value="Unassembled WGS sequence"/>
</dbReference>
<proteinExistence type="predicted"/>
<protein>
    <submittedName>
        <fullName evidence="2">Uncharacterized protein</fullName>
    </submittedName>
</protein>
<organism evidence="2 3">
    <name type="scientific">Caerostris extrusa</name>
    <name type="common">Bark spider</name>
    <name type="synonym">Caerostris bankana</name>
    <dbReference type="NCBI Taxonomy" id="172846"/>
    <lineage>
        <taxon>Eukaryota</taxon>
        <taxon>Metazoa</taxon>
        <taxon>Ecdysozoa</taxon>
        <taxon>Arthropoda</taxon>
        <taxon>Chelicerata</taxon>
        <taxon>Arachnida</taxon>
        <taxon>Araneae</taxon>
        <taxon>Araneomorphae</taxon>
        <taxon>Entelegynae</taxon>
        <taxon>Araneoidea</taxon>
        <taxon>Araneidae</taxon>
        <taxon>Caerostris</taxon>
    </lineage>
</organism>
<evidence type="ECO:0000256" key="1">
    <source>
        <dbReference type="SAM" id="MobiDB-lite"/>
    </source>
</evidence>
<comment type="caution">
    <text evidence="2">The sequence shown here is derived from an EMBL/GenBank/DDBJ whole genome shotgun (WGS) entry which is preliminary data.</text>
</comment>
<keyword evidence="3" id="KW-1185">Reference proteome</keyword>
<evidence type="ECO:0000313" key="3">
    <source>
        <dbReference type="Proteomes" id="UP001054945"/>
    </source>
</evidence>
<dbReference type="EMBL" id="BPLR01010093">
    <property type="protein sequence ID" value="GIY36816.1"/>
    <property type="molecule type" value="Genomic_DNA"/>
</dbReference>
<feature type="compositionally biased region" description="Basic residues" evidence="1">
    <location>
        <begin position="112"/>
        <end position="127"/>
    </location>
</feature>
<reference evidence="2 3" key="1">
    <citation type="submission" date="2021-06" db="EMBL/GenBank/DDBJ databases">
        <title>Caerostris extrusa draft genome.</title>
        <authorList>
            <person name="Kono N."/>
            <person name="Arakawa K."/>
        </authorList>
    </citation>
    <scope>NUCLEOTIDE SEQUENCE [LARGE SCALE GENOMIC DNA]</scope>
</reference>
<gene>
    <name evidence="2" type="ORF">CEXT_475291</name>
</gene>
<dbReference type="AlphaFoldDB" id="A0AAV4SUJ5"/>
<evidence type="ECO:0000313" key="2">
    <source>
        <dbReference type="EMBL" id="GIY36816.1"/>
    </source>
</evidence>
<feature type="region of interest" description="Disordered" evidence="1">
    <location>
        <begin position="107"/>
        <end position="127"/>
    </location>
</feature>
<name>A0AAV4SUJ5_CAEEX</name>
<sequence>MKTAKKSILLLKKCGISTYFWQSHAISAPKSDYLLHPFRHPPQKEAYNTVGHLLSPLACPGGVPYEDWIVPFLLRKDAFNQGNLSLSSTFRHPQNFPDCRIGRERMQEEIKKKKKGKRQRGRERKGKIKEGNALQWRIYGWNNTCSECRIRLFHGINGFLLSPNNVRRLQSAWWVLKDFLINKCSGLLNPGCLSLRFRQMQNNEATAHFAGISGGAGFELLQNASCYCSA</sequence>
<accession>A0AAV4SUJ5</accession>